<dbReference type="HOGENOM" id="CLU_2933361_0_0_4"/>
<proteinExistence type="predicted"/>
<accession>A0A0A1FBB7</accession>
<sequence length="60" mass="6875">MIGFTYKRRTYAPMVIESIGEPLSSPIESNGFYTEILIPMTLCSLTAHDKDDMRRFMTPT</sequence>
<dbReference type="KEGG" id="care:LT85_0979"/>
<dbReference type="AlphaFoldDB" id="A0A0A1FBB7"/>
<evidence type="ECO:0000313" key="2">
    <source>
        <dbReference type="Proteomes" id="UP000030302"/>
    </source>
</evidence>
<organism evidence="1 2">
    <name type="scientific">Collimonas arenae</name>
    <dbReference type="NCBI Taxonomy" id="279058"/>
    <lineage>
        <taxon>Bacteria</taxon>
        <taxon>Pseudomonadati</taxon>
        <taxon>Pseudomonadota</taxon>
        <taxon>Betaproteobacteria</taxon>
        <taxon>Burkholderiales</taxon>
        <taxon>Oxalobacteraceae</taxon>
        <taxon>Collimonas</taxon>
    </lineage>
</organism>
<dbReference type="Proteomes" id="UP000030302">
    <property type="component" value="Chromosome"/>
</dbReference>
<name>A0A0A1FBB7_9BURK</name>
<evidence type="ECO:0000313" key="1">
    <source>
        <dbReference type="EMBL" id="AIY40137.1"/>
    </source>
</evidence>
<dbReference type="EMBL" id="CP009962">
    <property type="protein sequence ID" value="AIY40137.1"/>
    <property type="molecule type" value="Genomic_DNA"/>
</dbReference>
<keyword evidence="2" id="KW-1185">Reference proteome</keyword>
<gene>
    <name evidence="1" type="ORF">LT85_0979</name>
</gene>
<protein>
    <submittedName>
        <fullName evidence="1">Uncharacterized protein</fullName>
    </submittedName>
</protein>
<reference evidence="2" key="1">
    <citation type="journal article" date="2014" name="Soil Biol. Biochem.">
        <title>Structure and function of bacterial communities in ageing soils: Insights from the Mendocino ecological staircase.</title>
        <authorList>
            <person name="Uroz S."/>
            <person name="Tech J.J."/>
            <person name="Sawaya N.A."/>
            <person name="Frey-Klett P."/>
            <person name="Leveau J.H.J."/>
        </authorList>
    </citation>
    <scope>NUCLEOTIDE SEQUENCE [LARGE SCALE GENOMIC DNA]</scope>
    <source>
        <strain evidence="2">Cal35</strain>
    </source>
</reference>
<dbReference type="STRING" id="279058.LT85_0979"/>